<evidence type="ECO:0000256" key="7">
    <source>
        <dbReference type="ARBA" id="ARBA00023054"/>
    </source>
</evidence>
<evidence type="ECO:0000256" key="8">
    <source>
        <dbReference type="ARBA" id="ARBA00023306"/>
    </source>
</evidence>
<evidence type="ECO:0000256" key="9">
    <source>
        <dbReference type="ARBA" id="ARBA00023328"/>
    </source>
</evidence>
<dbReference type="AlphaFoldDB" id="A0A1E3PGQ4"/>
<keyword evidence="11" id="KW-1185">Reference proteome</keyword>
<evidence type="ECO:0000256" key="4">
    <source>
        <dbReference type="ARBA" id="ARBA00022618"/>
    </source>
</evidence>
<dbReference type="EMBL" id="KV454411">
    <property type="protein sequence ID" value="ODQ64571.1"/>
    <property type="molecule type" value="Genomic_DNA"/>
</dbReference>
<sequence>HKAIHVLTEHFGYAPITVVDDIINAVNKFLYKCTDAIEKFLTQRMEREEQKRLQRENAGKKMLGGPIFRPDEIMEGTNKLETLMESIVDRNFDKFELYTLRNLFLIPADLIEGGWLRLEHQKNLIIPEEDSSKPSGDDLDRKIQELRRKIAVANTMNSRLIEQYKSSKKLEKTLGYYVQHMNSLVTSSPSSTELTELLNELTPLGDKIRYLIELAVSASRKLDDFNEAVNNLPTVIPSIEGSVRDVFLHTVAKRLSEAVG</sequence>
<dbReference type="GO" id="GO:0000070">
    <property type="term" value="P:mitotic sister chromatid segregation"/>
    <property type="evidence" value="ECO:0007669"/>
    <property type="project" value="TreeGrafter"/>
</dbReference>
<keyword evidence="9" id="KW-0137">Centromere</keyword>
<dbReference type="GO" id="GO:0051301">
    <property type="term" value="P:cell division"/>
    <property type="evidence" value="ECO:0007669"/>
    <property type="project" value="UniProtKB-KW"/>
</dbReference>
<evidence type="ECO:0000256" key="3">
    <source>
        <dbReference type="ARBA" id="ARBA00022454"/>
    </source>
</evidence>
<reference evidence="10 11" key="1">
    <citation type="journal article" date="2016" name="Proc. Natl. Acad. Sci. U.S.A.">
        <title>Comparative genomics of biotechnologically important yeasts.</title>
        <authorList>
            <person name="Riley R."/>
            <person name="Haridas S."/>
            <person name="Wolfe K.H."/>
            <person name="Lopes M.R."/>
            <person name="Hittinger C.T."/>
            <person name="Goeker M."/>
            <person name="Salamov A.A."/>
            <person name="Wisecaver J.H."/>
            <person name="Long T.M."/>
            <person name="Calvey C.H."/>
            <person name="Aerts A.L."/>
            <person name="Barry K.W."/>
            <person name="Choi C."/>
            <person name="Clum A."/>
            <person name="Coughlan A.Y."/>
            <person name="Deshpande S."/>
            <person name="Douglass A.P."/>
            <person name="Hanson S.J."/>
            <person name="Klenk H.-P."/>
            <person name="LaButti K.M."/>
            <person name="Lapidus A."/>
            <person name="Lindquist E.A."/>
            <person name="Lipzen A.M."/>
            <person name="Meier-Kolthoff J.P."/>
            <person name="Ohm R.A."/>
            <person name="Otillar R.P."/>
            <person name="Pangilinan J.L."/>
            <person name="Peng Y."/>
            <person name="Rokas A."/>
            <person name="Rosa C.A."/>
            <person name="Scheuner C."/>
            <person name="Sibirny A.A."/>
            <person name="Slot J.C."/>
            <person name="Stielow J.B."/>
            <person name="Sun H."/>
            <person name="Kurtzman C.P."/>
            <person name="Blackwell M."/>
            <person name="Grigoriev I.V."/>
            <person name="Jeffries T.W."/>
        </authorList>
    </citation>
    <scope>NUCLEOTIDE SEQUENCE [LARGE SCALE GENOMIC DNA]</scope>
    <source>
        <strain evidence="10 11">DSM 6958</strain>
    </source>
</reference>
<organism evidence="10 11">
    <name type="scientific">Nadsonia fulvescens var. elongata DSM 6958</name>
    <dbReference type="NCBI Taxonomy" id="857566"/>
    <lineage>
        <taxon>Eukaryota</taxon>
        <taxon>Fungi</taxon>
        <taxon>Dikarya</taxon>
        <taxon>Ascomycota</taxon>
        <taxon>Saccharomycotina</taxon>
        <taxon>Dipodascomycetes</taxon>
        <taxon>Dipodascales</taxon>
        <taxon>Dipodascales incertae sedis</taxon>
        <taxon>Nadsonia</taxon>
    </lineage>
</organism>
<keyword evidence="8" id="KW-0131">Cell cycle</keyword>
<evidence type="ECO:0000256" key="1">
    <source>
        <dbReference type="ARBA" id="ARBA00004629"/>
    </source>
</evidence>
<name>A0A1E3PGQ4_9ASCO</name>
<dbReference type="PANTHER" id="PTHR14527">
    <property type="entry name" value="PROTEIN MIS12 HOMOLOG"/>
    <property type="match status" value="1"/>
</dbReference>
<evidence type="ECO:0000313" key="11">
    <source>
        <dbReference type="Proteomes" id="UP000095009"/>
    </source>
</evidence>
<evidence type="ECO:0000313" key="10">
    <source>
        <dbReference type="EMBL" id="ODQ64571.1"/>
    </source>
</evidence>
<dbReference type="GO" id="GO:0051382">
    <property type="term" value="P:kinetochore assembly"/>
    <property type="evidence" value="ECO:0007669"/>
    <property type="project" value="TreeGrafter"/>
</dbReference>
<feature type="non-terminal residue" evidence="10">
    <location>
        <position position="260"/>
    </location>
</feature>
<proteinExistence type="inferred from homology"/>
<evidence type="ECO:0000256" key="2">
    <source>
        <dbReference type="ARBA" id="ARBA00008643"/>
    </source>
</evidence>
<dbReference type="PANTHER" id="PTHR14527:SF2">
    <property type="entry name" value="PROTEIN MIS12 HOMOLOG"/>
    <property type="match status" value="1"/>
</dbReference>
<keyword evidence="5" id="KW-0498">Mitosis</keyword>
<evidence type="ECO:0000256" key="5">
    <source>
        <dbReference type="ARBA" id="ARBA00022776"/>
    </source>
</evidence>
<gene>
    <name evidence="10" type="ORF">NADFUDRAFT_10371</name>
</gene>
<protein>
    <submittedName>
        <fullName evidence="10">Mis12-domain-containing protein</fullName>
    </submittedName>
</protein>
<dbReference type="GO" id="GO:0005634">
    <property type="term" value="C:nucleus"/>
    <property type="evidence" value="ECO:0007669"/>
    <property type="project" value="InterPro"/>
</dbReference>
<keyword evidence="4" id="KW-0132">Cell division</keyword>
<keyword evidence="7" id="KW-0175">Coiled coil</keyword>
<dbReference type="GO" id="GO:0000444">
    <property type="term" value="C:MIS12/MIND type complex"/>
    <property type="evidence" value="ECO:0007669"/>
    <property type="project" value="TreeGrafter"/>
</dbReference>
<dbReference type="OrthoDB" id="1884855at2759"/>
<dbReference type="STRING" id="857566.A0A1E3PGQ4"/>
<comment type="similarity">
    <text evidence="2">Belongs to the mis12 family.</text>
</comment>
<comment type="subcellular location">
    <subcellularLocation>
        <location evidence="1">Chromosome</location>
        <location evidence="1">Centromere</location>
        <location evidence="1">Kinetochore</location>
    </subcellularLocation>
</comment>
<feature type="non-terminal residue" evidence="10">
    <location>
        <position position="1"/>
    </location>
</feature>
<keyword evidence="3" id="KW-0158">Chromosome</keyword>
<evidence type="ECO:0000256" key="6">
    <source>
        <dbReference type="ARBA" id="ARBA00022838"/>
    </source>
</evidence>
<keyword evidence="6" id="KW-0995">Kinetochore</keyword>
<dbReference type="Pfam" id="PF05859">
    <property type="entry name" value="Mis12"/>
    <property type="match status" value="1"/>
</dbReference>
<dbReference type="Proteomes" id="UP000095009">
    <property type="component" value="Unassembled WGS sequence"/>
</dbReference>
<dbReference type="InterPro" id="IPR008685">
    <property type="entry name" value="Centromere_Mis12"/>
</dbReference>
<accession>A0A1E3PGQ4</accession>